<feature type="region of interest" description="Disordered" evidence="1">
    <location>
        <begin position="352"/>
        <end position="380"/>
    </location>
</feature>
<organism evidence="3 4">
    <name type="scientific">Carpinus fangiana</name>
    <dbReference type="NCBI Taxonomy" id="176857"/>
    <lineage>
        <taxon>Eukaryota</taxon>
        <taxon>Viridiplantae</taxon>
        <taxon>Streptophyta</taxon>
        <taxon>Embryophyta</taxon>
        <taxon>Tracheophyta</taxon>
        <taxon>Spermatophyta</taxon>
        <taxon>Magnoliopsida</taxon>
        <taxon>eudicotyledons</taxon>
        <taxon>Gunneridae</taxon>
        <taxon>Pentapetalae</taxon>
        <taxon>rosids</taxon>
        <taxon>fabids</taxon>
        <taxon>Fagales</taxon>
        <taxon>Betulaceae</taxon>
        <taxon>Carpinus</taxon>
    </lineage>
</organism>
<dbReference type="SUPFAM" id="SSF56112">
    <property type="entry name" value="Protein kinase-like (PK-like)"/>
    <property type="match status" value="1"/>
</dbReference>
<dbReference type="AlphaFoldDB" id="A0A5N6KXJ2"/>
<gene>
    <name evidence="3" type="ORF">FH972_024124</name>
</gene>
<sequence>MVDKNALLARASRLRGLQACHVAHESASGYSHRIHAIHFEDGIVLAARVTLDKDTWNLDLRSIATMRRLKQLCPTIKIPSVYATDDGKREDGVPLVLMEWVEGRPLKVWNSSLPLQCSTNFLNDLAQFLLNLWSVTLPADDDLTSSMKYSTWLEGDICRPLRRTLSGNARWGDPIDYLIMRSMIPHYASGIDTVQELRIAHGDTNASNYMVDEDLHLTGVVDWDWAYYAPLAGVVQYPWFLADIPGWHNDGVGDDETFESDRFFLEQAIRRQAPSNTFALQIADLLRTSKERHFFQSAFHIVAVHKEFVSRYCARSPANLIAARNSLKEFLQSDDSLAQLPQVHRIQEYLSSVEESGPQPCNDPTNLAIEDRSFIPSQDK</sequence>
<dbReference type="InterPro" id="IPR011009">
    <property type="entry name" value="Kinase-like_dom_sf"/>
</dbReference>
<evidence type="ECO:0000259" key="2">
    <source>
        <dbReference type="Pfam" id="PF01636"/>
    </source>
</evidence>
<accession>A0A5N6KXJ2</accession>
<dbReference type="EMBL" id="VIBQ01000016">
    <property type="protein sequence ID" value="KAB8356541.1"/>
    <property type="molecule type" value="Genomic_DNA"/>
</dbReference>
<dbReference type="PANTHER" id="PTHR21310">
    <property type="entry name" value="AMINOGLYCOSIDE PHOSPHOTRANSFERASE-RELATED-RELATED"/>
    <property type="match status" value="1"/>
</dbReference>
<dbReference type="InterPro" id="IPR002575">
    <property type="entry name" value="Aminoglycoside_PTrfase"/>
</dbReference>
<protein>
    <recommendedName>
        <fullName evidence="2">Aminoglycoside phosphotransferase domain-containing protein</fullName>
    </recommendedName>
</protein>
<evidence type="ECO:0000313" key="4">
    <source>
        <dbReference type="Proteomes" id="UP000327013"/>
    </source>
</evidence>
<dbReference type="Proteomes" id="UP000327013">
    <property type="component" value="Unassembled WGS sequence"/>
</dbReference>
<feature type="compositionally biased region" description="Basic and acidic residues" evidence="1">
    <location>
        <begin position="369"/>
        <end position="380"/>
    </location>
</feature>
<evidence type="ECO:0000313" key="3">
    <source>
        <dbReference type="EMBL" id="KAB8356541.1"/>
    </source>
</evidence>
<dbReference type="InterPro" id="IPR051678">
    <property type="entry name" value="AGP_Transferase"/>
</dbReference>
<dbReference type="PANTHER" id="PTHR21310:SF15">
    <property type="entry name" value="AMINOGLYCOSIDE PHOSPHOTRANSFERASE DOMAIN-CONTAINING PROTEIN"/>
    <property type="match status" value="1"/>
</dbReference>
<comment type="caution">
    <text evidence="3">The sequence shown here is derived from an EMBL/GenBank/DDBJ whole genome shotgun (WGS) entry which is preliminary data.</text>
</comment>
<dbReference type="OrthoDB" id="2906425at2759"/>
<proteinExistence type="predicted"/>
<feature type="domain" description="Aminoglycoside phosphotransferase" evidence="2">
    <location>
        <begin position="64"/>
        <end position="231"/>
    </location>
</feature>
<keyword evidence="4" id="KW-1185">Reference proteome</keyword>
<dbReference type="Pfam" id="PF01636">
    <property type="entry name" value="APH"/>
    <property type="match status" value="1"/>
</dbReference>
<name>A0A5N6KXJ2_9ROSI</name>
<reference evidence="3 4" key="1">
    <citation type="submission" date="2019-06" db="EMBL/GenBank/DDBJ databases">
        <title>A chromosomal-level reference genome of Carpinus fangiana (Coryloideae, Betulaceae).</title>
        <authorList>
            <person name="Yang X."/>
            <person name="Wang Z."/>
            <person name="Zhang L."/>
            <person name="Hao G."/>
            <person name="Liu J."/>
            <person name="Yang Y."/>
        </authorList>
    </citation>
    <scope>NUCLEOTIDE SEQUENCE [LARGE SCALE GENOMIC DNA]</scope>
    <source>
        <strain evidence="3">Cfa_2016G</strain>
        <tissue evidence="3">Leaf</tissue>
    </source>
</reference>
<evidence type="ECO:0000256" key="1">
    <source>
        <dbReference type="SAM" id="MobiDB-lite"/>
    </source>
</evidence>